<accession>A0A833H380</accession>
<name>A0A833H380_9LEPT</name>
<sequence>MYQFAVQIPAFTQAFILASVVAIVALLHLSLRRLVGAQPFLWKATGMLCLYLLFIAGLSVIGFFEDFSLPPRIIAGAFLTIVVLILISIYFRQSMHRITTERHETGIKNFTLSGLTMVQVWRILPETIILLLIQNGIMPEVMTFTGRNFDIFAPLTAPLMAMMIRRESPARIRILLAWNVICSLILIATVAHGVLATPTPLRMIFSEIPNAAIGSFPATMLPVFMVPLAFVIHGWSIRICLNRLTSIKEHL</sequence>
<evidence type="ECO:0000313" key="3">
    <source>
        <dbReference type="Proteomes" id="UP000460298"/>
    </source>
</evidence>
<evidence type="ECO:0000313" key="2">
    <source>
        <dbReference type="EMBL" id="KAB2933962.1"/>
    </source>
</evidence>
<feature type="transmembrane region" description="Helical" evidence="1">
    <location>
        <begin position="73"/>
        <end position="91"/>
    </location>
</feature>
<protein>
    <submittedName>
        <fullName evidence="2">Uncharacterized protein</fullName>
    </submittedName>
</protein>
<proteinExistence type="predicted"/>
<reference evidence="2 3" key="1">
    <citation type="submission" date="2019-10" db="EMBL/GenBank/DDBJ databases">
        <title>Extracellular Electron Transfer in a Candidatus Methanoperedens spp. Enrichment Culture.</title>
        <authorList>
            <person name="Berger S."/>
            <person name="Rangel Shaw D."/>
            <person name="Berben T."/>
            <person name="In 'T Zandt M."/>
            <person name="Frank J."/>
            <person name="Reimann J."/>
            <person name="Jetten M.S.M."/>
            <person name="Welte C.U."/>
        </authorList>
    </citation>
    <scope>NUCLEOTIDE SEQUENCE [LARGE SCALE GENOMIC DNA]</scope>
    <source>
        <strain evidence="2">SB12</strain>
    </source>
</reference>
<dbReference type="AlphaFoldDB" id="A0A833H380"/>
<feature type="transmembrane region" description="Helical" evidence="1">
    <location>
        <begin position="216"/>
        <end position="241"/>
    </location>
</feature>
<dbReference type="EMBL" id="WBUI01000004">
    <property type="protein sequence ID" value="KAB2933962.1"/>
    <property type="molecule type" value="Genomic_DNA"/>
</dbReference>
<feature type="transmembrane region" description="Helical" evidence="1">
    <location>
        <begin position="6"/>
        <end position="28"/>
    </location>
</feature>
<dbReference type="Proteomes" id="UP000460298">
    <property type="component" value="Unassembled WGS sequence"/>
</dbReference>
<keyword evidence="1" id="KW-1133">Transmembrane helix</keyword>
<organism evidence="2 3">
    <name type="scientific">Leptonema illini</name>
    <dbReference type="NCBI Taxonomy" id="183"/>
    <lineage>
        <taxon>Bacteria</taxon>
        <taxon>Pseudomonadati</taxon>
        <taxon>Spirochaetota</taxon>
        <taxon>Spirochaetia</taxon>
        <taxon>Leptospirales</taxon>
        <taxon>Leptospiraceae</taxon>
        <taxon>Leptonema</taxon>
    </lineage>
</organism>
<feature type="transmembrane region" description="Helical" evidence="1">
    <location>
        <begin position="40"/>
        <end position="61"/>
    </location>
</feature>
<evidence type="ECO:0000256" key="1">
    <source>
        <dbReference type="SAM" id="Phobius"/>
    </source>
</evidence>
<keyword evidence="1" id="KW-0472">Membrane</keyword>
<keyword evidence="1" id="KW-0812">Transmembrane</keyword>
<feature type="transmembrane region" description="Helical" evidence="1">
    <location>
        <begin position="176"/>
        <end position="196"/>
    </location>
</feature>
<comment type="caution">
    <text evidence="2">The sequence shown here is derived from an EMBL/GenBank/DDBJ whole genome shotgun (WGS) entry which is preliminary data.</text>
</comment>
<gene>
    <name evidence="2" type="ORF">F9K24_05710</name>
</gene>